<evidence type="ECO:0000313" key="4">
    <source>
        <dbReference type="EMBL" id="GIL64473.1"/>
    </source>
</evidence>
<dbReference type="PANTHER" id="PTHR11839:SF1">
    <property type="entry name" value="ADP-SUGAR PYROPHOSPHATASE"/>
    <property type="match status" value="1"/>
</dbReference>
<dbReference type="CDD" id="cd18888">
    <property type="entry name" value="NUDIX_ADPRase_Nudt5"/>
    <property type="match status" value="1"/>
</dbReference>
<accession>A0A8J4BN01</accession>
<evidence type="ECO:0000256" key="1">
    <source>
        <dbReference type="ARBA" id="ARBA00022801"/>
    </source>
</evidence>
<keyword evidence="1" id="KW-0378">Hydrolase</keyword>
<dbReference type="PRINTS" id="PR00502">
    <property type="entry name" value="NUDIXFAMILY"/>
</dbReference>
<reference evidence="4" key="1">
    <citation type="journal article" date="2021" name="Proc. Natl. Acad. Sci. U.S.A.">
        <title>Three genomes in the algal genus Volvox reveal the fate of a haploid sex-determining region after a transition to homothallism.</title>
        <authorList>
            <person name="Yamamoto K."/>
            <person name="Hamaji T."/>
            <person name="Kawai-Toyooka H."/>
            <person name="Matsuzaki R."/>
            <person name="Takahashi F."/>
            <person name="Nishimura Y."/>
            <person name="Kawachi M."/>
            <person name="Noguchi H."/>
            <person name="Minakuchi Y."/>
            <person name="Umen J.G."/>
            <person name="Toyoda A."/>
            <person name="Nozaki H."/>
        </authorList>
    </citation>
    <scope>NUCLEOTIDE SEQUENCE</scope>
    <source>
        <strain evidence="4">NIES-3780</strain>
    </source>
</reference>
<feature type="domain" description="Nudix hydrolase" evidence="3">
    <location>
        <begin position="4"/>
        <end position="197"/>
    </location>
</feature>
<feature type="compositionally biased region" description="Basic and acidic residues" evidence="2">
    <location>
        <begin position="415"/>
        <end position="429"/>
    </location>
</feature>
<dbReference type="InterPro" id="IPR000086">
    <property type="entry name" value="NUDIX_hydrolase_dom"/>
</dbReference>
<feature type="region of interest" description="Disordered" evidence="2">
    <location>
        <begin position="401"/>
        <end position="429"/>
    </location>
</feature>
<dbReference type="GO" id="GO:0006753">
    <property type="term" value="P:nucleoside phosphate metabolic process"/>
    <property type="evidence" value="ECO:0007669"/>
    <property type="project" value="TreeGrafter"/>
</dbReference>
<feature type="compositionally biased region" description="Polar residues" evidence="2">
    <location>
        <begin position="401"/>
        <end position="414"/>
    </location>
</feature>
<dbReference type="PANTHER" id="PTHR11839">
    <property type="entry name" value="UDP/ADP-SUGAR PYROPHOSPHATASE"/>
    <property type="match status" value="1"/>
</dbReference>
<dbReference type="Pfam" id="PF00293">
    <property type="entry name" value="NUDIX"/>
    <property type="match status" value="1"/>
</dbReference>
<dbReference type="InterPro" id="IPR020476">
    <property type="entry name" value="Nudix_hydrolase"/>
</dbReference>
<sequence length="429" mass="45571">MEIPLGLACGRVVCRQDCTPDGFRWLSLQRLKYEDNLGRCFDWEAVTRQPRTGAASKSNCDGVAVFAKVMSRSRPQLVPVVVQFRPPMGSLVIELPAGLVEPGQTVEETALRELREETGYTGQVMYVTSLLSECPGLTDSCCQLVVVEVDGDAAESIGARPSPEAGELLHCELLPYDTLLESLLQLRDRCGAANGGSETPCIIDSRLFALALGLQMSIPSSVPGCVARCSSSEPVGEVALGEGPVATEAVYCTPGVQDTEYRCATTVAGNGTTGDTSTILHMGSTSCPGSRADATSVSRSSTFHNSRGTVLEGGASKQLSPSTAGGPMAWLDSFLEQLTGLSEGEVQAILTDRDPDDLDIAALAPLHSLQQGLKEDEVLQQVVENRLDTATGSSSEICFAQAGSSSHQLQQVSEGNRECTDERRRHSGR</sequence>
<feature type="non-terminal residue" evidence="4">
    <location>
        <position position="1"/>
    </location>
</feature>
<dbReference type="EMBL" id="BNCO01000066">
    <property type="protein sequence ID" value="GIL64473.1"/>
    <property type="molecule type" value="Genomic_DNA"/>
</dbReference>
<dbReference type="Gene3D" id="3.90.79.10">
    <property type="entry name" value="Nucleoside Triphosphate Pyrophosphohydrolase"/>
    <property type="match status" value="1"/>
</dbReference>
<comment type="caution">
    <text evidence="4">The sequence shown here is derived from an EMBL/GenBank/DDBJ whole genome shotgun (WGS) entry which is preliminary data.</text>
</comment>
<dbReference type="Proteomes" id="UP000747399">
    <property type="component" value="Unassembled WGS sequence"/>
</dbReference>
<evidence type="ECO:0000313" key="5">
    <source>
        <dbReference type="Proteomes" id="UP000747399"/>
    </source>
</evidence>
<evidence type="ECO:0000256" key="2">
    <source>
        <dbReference type="SAM" id="MobiDB-lite"/>
    </source>
</evidence>
<proteinExistence type="predicted"/>
<dbReference type="AlphaFoldDB" id="A0A8J4BN01"/>
<dbReference type="InterPro" id="IPR015797">
    <property type="entry name" value="NUDIX_hydrolase-like_dom_sf"/>
</dbReference>
<dbReference type="GO" id="GO:0016787">
    <property type="term" value="F:hydrolase activity"/>
    <property type="evidence" value="ECO:0007669"/>
    <property type="project" value="UniProtKB-KW"/>
</dbReference>
<protein>
    <recommendedName>
        <fullName evidence="3">Nudix hydrolase domain-containing protein</fullName>
    </recommendedName>
</protein>
<dbReference type="GO" id="GO:0019693">
    <property type="term" value="P:ribose phosphate metabolic process"/>
    <property type="evidence" value="ECO:0007669"/>
    <property type="project" value="TreeGrafter"/>
</dbReference>
<name>A0A8J4BN01_9CHLO</name>
<evidence type="ECO:0000259" key="3">
    <source>
        <dbReference type="PROSITE" id="PS51462"/>
    </source>
</evidence>
<keyword evidence="5" id="KW-1185">Reference proteome</keyword>
<dbReference type="SUPFAM" id="SSF55811">
    <property type="entry name" value="Nudix"/>
    <property type="match status" value="1"/>
</dbReference>
<organism evidence="4 5">
    <name type="scientific">Volvox africanus</name>
    <dbReference type="NCBI Taxonomy" id="51714"/>
    <lineage>
        <taxon>Eukaryota</taxon>
        <taxon>Viridiplantae</taxon>
        <taxon>Chlorophyta</taxon>
        <taxon>core chlorophytes</taxon>
        <taxon>Chlorophyceae</taxon>
        <taxon>CS clade</taxon>
        <taxon>Chlamydomonadales</taxon>
        <taxon>Volvocaceae</taxon>
        <taxon>Volvox</taxon>
    </lineage>
</organism>
<gene>
    <name evidence="4" type="ORF">Vafri_18344</name>
</gene>
<dbReference type="PROSITE" id="PS51462">
    <property type="entry name" value="NUDIX"/>
    <property type="match status" value="1"/>
</dbReference>